<evidence type="ECO:0000313" key="2">
    <source>
        <dbReference type="EMBL" id="HIY59118.1"/>
    </source>
</evidence>
<name>A0A9D1YMN9_9FIRM</name>
<feature type="transmembrane region" description="Helical" evidence="1">
    <location>
        <begin position="26"/>
        <end position="45"/>
    </location>
</feature>
<accession>A0A9D1YMN9</accession>
<evidence type="ECO:0000313" key="3">
    <source>
        <dbReference type="Proteomes" id="UP000824007"/>
    </source>
</evidence>
<dbReference type="Proteomes" id="UP000824007">
    <property type="component" value="Unassembled WGS sequence"/>
</dbReference>
<reference evidence="2" key="2">
    <citation type="submission" date="2021-04" db="EMBL/GenBank/DDBJ databases">
        <authorList>
            <person name="Gilroy R."/>
        </authorList>
    </citation>
    <scope>NUCLEOTIDE SEQUENCE</scope>
    <source>
        <strain evidence="2">ChiSxjej3B15-24422</strain>
    </source>
</reference>
<dbReference type="InterPro" id="IPR036259">
    <property type="entry name" value="MFS_trans_sf"/>
</dbReference>
<sequence length="201" mass="21441">FFSRLTYENILSPMILARSGGNERTLGLVNAALGASGILGGILVSCRRWKVSPRMEIYGAAALSFLFGDLLMGLGRNGFWWSVAAVAASLPIPFITAGQRILLYENVPLRLQGSVFGVRNAIQFGTIPVGILLGGFLADYVFEPFMRSGAPAAEWLEGLVGSGTGSGMAVMFLCTGMLGFLASVLTGRSRWVRGLEEAEDI</sequence>
<feature type="transmembrane region" description="Helical" evidence="1">
    <location>
        <begin position="80"/>
        <end position="103"/>
    </location>
</feature>
<feature type="transmembrane region" description="Helical" evidence="1">
    <location>
        <begin position="162"/>
        <end position="185"/>
    </location>
</feature>
<evidence type="ECO:0000256" key="1">
    <source>
        <dbReference type="SAM" id="Phobius"/>
    </source>
</evidence>
<feature type="transmembrane region" description="Helical" evidence="1">
    <location>
        <begin position="57"/>
        <end position="74"/>
    </location>
</feature>
<feature type="transmembrane region" description="Helical" evidence="1">
    <location>
        <begin position="124"/>
        <end position="142"/>
    </location>
</feature>
<reference evidence="2" key="1">
    <citation type="journal article" date="2021" name="PeerJ">
        <title>Extensive microbial diversity within the chicken gut microbiome revealed by metagenomics and culture.</title>
        <authorList>
            <person name="Gilroy R."/>
            <person name="Ravi A."/>
            <person name="Getino M."/>
            <person name="Pursley I."/>
            <person name="Horton D.L."/>
            <person name="Alikhan N.F."/>
            <person name="Baker D."/>
            <person name="Gharbi K."/>
            <person name="Hall N."/>
            <person name="Watson M."/>
            <person name="Adriaenssens E.M."/>
            <person name="Foster-Nyarko E."/>
            <person name="Jarju S."/>
            <person name="Secka A."/>
            <person name="Antonio M."/>
            <person name="Oren A."/>
            <person name="Chaudhuri R.R."/>
            <person name="La Ragione R."/>
            <person name="Hildebrand F."/>
            <person name="Pallen M.J."/>
        </authorList>
    </citation>
    <scope>NUCLEOTIDE SEQUENCE</scope>
    <source>
        <strain evidence="2">ChiSxjej3B15-24422</strain>
    </source>
</reference>
<protein>
    <submittedName>
        <fullName evidence="2">MFS transporter</fullName>
    </submittedName>
</protein>
<dbReference type="EMBL" id="DXDD01000002">
    <property type="protein sequence ID" value="HIY59118.1"/>
    <property type="molecule type" value="Genomic_DNA"/>
</dbReference>
<keyword evidence="1" id="KW-0812">Transmembrane</keyword>
<comment type="caution">
    <text evidence="2">The sequence shown here is derived from an EMBL/GenBank/DDBJ whole genome shotgun (WGS) entry which is preliminary data.</text>
</comment>
<keyword evidence="1" id="KW-0472">Membrane</keyword>
<proteinExistence type="predicted"/>
<keyword evidence="1" id="KW-1133">Transmembrane helix</keyword>
<gene>
    <name evidence="2" type="ORF">H9831_00315</name>
</gene>
<dbReference type="AlphaFoldDB" id="A0A9D1YMN9"/>
<feature type="non-terminal residue" evidence="2">
    <location>
        <position position="1"/>
    </location>
</feature>
<dbReference type="SUPFAM" id="SSF103473">
    <property type="entry name" value="MFS general substrate transporter"/>
    <property type="match status" value="1"/>
</dbReference>
<organism evidence="2 3">
    <name type="scientific">Candidatus Eisenbergiella pullistercoris</name>
    <dbReference type="NCBI Taxonomy" id="2838555"/>
    <lineage>
        <taxon>Bacteria</taxon>
        <taxon>Bacillati</taxon>
        <taxon>Bacillota</taxon>
        <taxon>Clostridia</taxon>
        <taxon>Lachnospirales</taxon>
        <taxon>Lachnospiraceae</taxon>
        <taxon>Eisenbergiella</taxon>
    </lineage>
</organism>